<keyword evidence="2" id="KW-1185">Reference proteome</keyword>
<dbReference type="EMBL" id="CP001087">
    <property type="protein sequence ID" value="ACN17888.1"/>
    <property type="molecule type" value="Genomic_DNA"/>
</dbReference>
<proteinExistence type="predicted"/>
<dbReference type="OrthoDB" id="9758578at2"/>
<protein>
    <recommendedName>
        <fullName evidence="3">Phenyltransferase domain-containing protein</fullName>
    </recommendedName>
</protein>
<evidence type="ECO:0000313" key="1">
    <source>
        <dbReference type="EMBL" id="ACN17888.1"/>
    </source>
</evidence>
<dbReference type="Gene3D" id="1.50.10.10">
    <property type="match status" value="1"/>
</dbReference>
<dbReference type="STRING" id="177437.HRM2_48400"/>
<dbReference type="HOGENOM" id="CLU_764792_0_0_7"/>
<dbReference type="GO" id="GO:0005975">
    <property type="term" value="P:carbohydrate metabolic process"/>
    <property type="evidence" value="ECO:0007669"/>
    <property type="project" value="InterPro"/>
</dbReference>
<dbReference type="RefSeq" id="WP_015906595.1">
    <property type="nucleotide sequence ID" value="NC_012108.1"/>
</dbReference>
<evidence type="ECO:0008006" key="3">
    <source>
        <dbReference type="Google" id="ProtNLM"/>
    </source>
</evidence>
<gene>
    <name evidence="1" type="ordered locus">HRM2_48400</name>
</gene>
<accession>C0QIE4</accession>
<dbReference type="Proteomes" id="UP000000442">
    <property type="component" value="Chromosome"/>
</dbReference>
<dbReference type="KEGG" id="dat:HRM2_48400"/>
<dbReference type="AlphaFoldDB" id="C0QIE4"/>
<evidence type="ECO:0000313" key="2">
    <source>
        <dbReference type="Proteomes" id="UP000000442"/>
    </source>
</evidence>
<sequence>MEFDTFQARQCPSLNIGSVANLIVSLQRNTGEIPWHTGGKTDPWDHVESAMGLNIAGFYKEADLAYRWMAERQNPDGSWYSSYISGEPEDRTCETNMSSYLATGMFHHWLVRKDLPFVESMWETVKQGINFSVGLQTDRGEIYWAKSPQGKIDPMALLTGASSIFMSLKCALAIAELVGQRQPRWELAFEKLGATIRDNIHIYNISKSRFSMYWFYPVLSGALRGDAAVKRIERYWKKYVIEGQGIRCVSDRPWVTMAETSEFVIAVAAMGNFRLARLVFSWIQERVFDDDTFWCGYTFPDMTVWPEEKISWTNAVVLMAADALYTITPASRLFSHDAWDGFRFKG</sequence>
<dbReference type="eggNOG" id="COG3387">
    <property type="taxonomic scope" value="Bacteria"/>
</dbReference>
<name>C0QIE4_DESAH</name>
<dbReference type="InterPro" id="IPR008928">
    <property type="entry name" value="6-hairpin_glycosidase_sf"/>
</dbReference>
<reference evidence="1 2" key="1">
    <citation type="journal article" date="2009" name="Environ. Microbiol.">
        <title>Genome sequence of Desulfobacterium autotrophicum HRM2, a marine sulfate reducer oxidizing organic carbon completely to carbon dioxide.</title>
        <authorList>
            <person name="Strittmatter A.W."/>
            <person name="Liesegang H."/>
            <person name="Rabus R."/>
            <person name="Decker I."/>
            <person name="Amann J."/>
            <person name="Andres S."/>
            <person name="Henne A."/>
            <person name="Fricke W.F."/>
            <person name="Martinez-Arias R."/>
            <person name="Bartels D."/>
            <person name="Goesmann A."/>
            <person name="Krause L."/>
            <person name="Puehler A."/>
            <person name="Klenk H.P."/>
            <person name="Richter M."/>
            <person name="Schuler M."/>
            <person name="Gloeckner F.O."/>
            <person name="Meyerdierks A."/>
            <person name="Gottschalk G."/>
            <person name="Amann R."/>
        </authorList>
    </citation>
    <scope>NUCLEOTIDE SEQUENCE [LARGE SCALE GENOMIC DNA]</scope>
    <source>
        <strain evidence="2">ATCC 43914 / DSM 3382 / HRM2</strain>
    </source>
</reference>
<organism evidence="1 2">
    <name type="scientific">Desulforapulum autotrophicum (strain ATCC 43914 / DSM 3382 / VKM B-1955 / HRM2)</name>
    <name type="common">Desulfobacterium autotrophicum</name>
    <dbReference type="NCBI Taxonomy" id="177437"/>
    <lineage>
        <taxon>Bacteria</taxon>
        <taxon>Pseudomonadati</taxon>
        <taxon>Thermodesulfobacteriota</taxon>
        <taxon>Desulfobacteria</taxon>
        <taxon>Desulfobacterales</taxon>
        <taxon>Desulfobacteraceae</taxon>
        <taxon>Desulforapulum</taxon>
    </lineage>
</organism>
<dbReference type="SUPFAM" id="SSF48208">
    <property type="entry name" value="Six-hairpin glycosidases"/>
    <property type="match status" value="1"/>
</dbReference>
<dbReference type="InterPro" id="IPR012341">
    <property type="entry name" value="6hp_glycosidase-like_sf"/>
</dbReference>